<reference evidence="4 5" key="1">
    <citation type="journal article" date="2013" name="Genome Announc.">
        <title>Draft Genome Sequence of Arthrobacter crystallopoietes Strain BAB-32, Revealing Genes for Bioremediation.</title>
        <authorList>
            <person name="Joshi M.N."/>
            <person name="Pandit A.S."/>
            <person name="Sharma A."/>
            <person name="Pandya R.V."/>
            <person name="Desai S.M."/>
            <person name="Saxena A.K."/>
            <person name="Bagatharia S.B."/>
        </authorList>
    </citation>
    <scope>NUCLEOTIDE SEQUENCE [LARGE SCALE GENOMIC DNA]</scope>
    <source>
        <strain evidence="4 5">BAB-32</strain>
    </source>
</reference>
<dbReference type="AlphaFoldDB" id="N1V1M6"/>
<feature type="domain" description="Flavodoxin-like fold" evidence="3">
    <location>
        <begin position="3"/>
        <end position="148"/>
    </location>
</feature>
<sequence>MTAAVVDAIAEELRQGGAQVDLLDLYRSEFGSLLCEADEPDWENPDKQYSQEVIRHATRTKSANAVVFVFPIWWFSFPAIMKGYLDRVWNYGLFYGGGRKASIPKVRWIGLAGETSEFFTKRSYDIMIEHHLNVGIAGFCGIRDSRVELLY</sequence>
<feature type="non-terminal residue" evidence="4">
    <location>
        <position position="151"/>
    </location>
</feature>
<dbReference type="EMBL" id="ANPE02000080">
    <property type="protein sequence ID" value="EMY35235.1"/>
    <property type="molecule type" value="Genomic_DNA"/>
</dbReference>
<evidence type="ECO:0000256" key="1">
    <source>
        <dbReference type="ARBA" id="ARBA00006252"/>
    </source>
</evidence>
<gene>
    <name evidence="4" type="ORF">D477_005501</name>
</gene>
<dbReference type="NCBIfam" id="NF007280">
    <property type="entry name" value="PRK09739.1"/>
    <property type="match status" value="1"/>
</dbReference>
<dbReference type="PANTHER" id="PTHR10204">
    <property type="entry name" value="NAD P H OXIDOREDUCTASE-RELATED"/>
    <property type="match status" value="1"/>
</dbReference>
<dbReference type="Proteomes" id="UP000010729">
    <property type="component" value="Unassembled WGS sequence"/>
</dbReference>
<keyword evidence="2" id="KW-0560">Oxidoreductase</keyword>
<evidence type="ECO:0000313" key="5">
    <source>
        <dbReference type="Proteomes" id="UP000010729"/>
    </source>
</evidence>
<dbReference type="GO" id="GO:0005829">
    <property type="term" value="C:cytosol"/>
    <property type="evidence" value="ECO:0007669"/>
    <property type="project" value="TreeGrafter"/>
</dbReference>
<dbReference type="InterPro" id="IPR029039">
    <property type="entry name" value="Flavoprotein-like_sf"/>
</dbReference>
<evidence type="ECO:0000313" key="4">
    <source>
        <dbReference type="EMBL" id="EMY35235.1"/>
    </source>
</evidence>
<proteinExistence type="inferred from homology"/>
<dbReference type="Pfam" id="PF02525">
    <property type="entry name" value="Flavodoxin_2"/>
    <property type="match status" value="1"/>
</dbReference>
<comment type="caution">
    <text evidence="4">The sequence shown here is derived from an EMBL/GenBank/DDBJ whole genome shotgun (WGS) entry which is preliminary data.</text>
</comment>
<dbReference type="GO" id="GO:0003955">
    <property type="term" value="F:NAD(P)H dehydrogenase (quinone) activity"/>
    <property type="evidence" value="ECO:0007669"/>
    <property type="project" value="TreeGrafter"/>
</dbReference>
<evidence type="ECO:0000256" key="2">
    <source>
        <dbReference type="ARBA" id="ARBA00023002"/>
    </source>
</evidence>
<name>N1V1M6_9MICC</name>
<dbReference type="InterPro" id="IPR051545">
    <property type="entry name" value="NAD(P)H_dehydrogenase_qn"/>
</dbReference>
<dbReference type="Gene3D" id="3.40.50.360">
    <property type="match status" value="1"/>
</dbReference>
<dbReference type="PANTHER" id="PTHR10204:SF34">
    <property type="entry name" value="NAD(P)H DEHYDROGENASE [QUINONE] 1 ISOFORM 1"/>
    <property type="match status" value="1"/>
</dbReference>
<dbReference type="SUPFAM" id="SSF52218">
    <property type="entry name" value="Flavoproteins"/>
    <property type="match status" value="1"/>
</dbReference>
<keyword evidence="5" id="KW-1185">Reference proteome</keyword>
<protein>
    <recommendedName>
        <fullName evidence="3">Flavodoxin-like fold domain-containing protein</fullName>
    </recommendedName>
</protein>
<evidence type="ECO:0000259" key="3">
    <source>
        <dbReference type="Pfam" id="PF02525"/>
    </source>
</evidence>
<dbReference type="InterPro" id="IPR003680">
    <property type="entry name" value="Flavodoxin_fold"/>
</dbReference>
<organism evidence="4 5">
    <name type="scientific">Arthrobacter crystallopoietes BAB-32</name>
    <dbReference type="NCBI Taxonomy" id="1246476"/>
    <lineage>
        <taxon>Bacteria</taxon>
        <taxon>Bacillati</taxon>
        <taxon>Actinomycetota</taxon>
        <taxon>Actinomycetes</taxon>
        <taxon>Micrococcales</taxon>
        <taxon>Micrococcaceae</taxon>
        <taxon>Crystallibacter</taxon>
    </lineage>
</organism>
<accession>N1V1M6</accession>
<comment type="similarity">
    <text evidence="1">Belongs to the NAD(P)H dehydrogenase (quinone) family.</text>
</comment>